<feature type="compositionally biased region" description="Basic residues" evidence="1">
    <location>
        <begin position="37"/>
        <end position="54"/>
    </location>
</feature>
<organism evidence="2 3">
    <name type="scientific">Lymnaea stagnalis</name>
    <name type="common">Great pond snail</name>
    <name type="synonym">Helix stagnalis</name>
    <dbReference type="NCBI Taxonomy" id="6523"/>
    <lineage>
        <taxon>Eukaryota</taxon>
        <taxon>Metazoa</taxon>
        <taxon>Spiralia</taxon>
        <taxon>Lophotrochozoa</taxon>
        <taxon>Mollusca</taxon>
        <taxon>Gastropoda</taxon>
        <taxon>Heterobranchia</taxon>
        <taxon>Euthyneura</taxon>
        <taxon>Panpulmonata</taxon>
        <taxon>Hygrophila</taxon>
        <taxon>Lymnaeoidea</taxon>
        <taxon>Lymnaeidae</taxon>
        <taxon>Lymnaea</taxon>
    </lineage>
</organism>
<feature type="compositionally biased region" description="Basic and acidic residues" evidence="1">
    <location>
        <begin position="70"/>
        <end position="80"/>
    </location>
</feature>
<dbReference type="Proteomes" id="UP001497497">
    <property type="component" value="Unassembled WGS sequence"/>
</dbReference>
<proteinExistence type="predicted"/>
<dbReference type="EMBL" id="CAXITT010000230">
    <property type="protein sequence ID" value="CAL1536443.1"/>
    <property type="molecule type" value="Genomic_DNA"/>
</dbReference>
<evidence type="ECO:0000313" key="3">
    <source>
        <dbReference type="Proteomes" id="UP001497497"/>
    </source>
</evidence>
<evidence type="ECO:0000313" key="2">
    <source>
        <dbReference type="EMBL" id="CAL1536443.1"/>
    </source>
</evidence>
<keyword evidence="3" id="KW-1185">Reference proteome</keyword>
<gene>
    <name evidence="2" type="ORF">GSLYS_00010356001</name>
</gene>
<reference evidence="2 3" key="1">
    <citation type="submission" date="2024-04" db="EMBL/GenBank/DDBJ databases">
        <authorList>
            <consortium name="Genoscope - CEA"/>
            <person name="William W."/>
        </authorList>
    </citation>
    <scope>NUCLEOTIDE SEQUENCE [LARGE SCALE GENOMIC DNA]</scope>
</reference>
<dbReference type="AlphaFoldDB" id="A0AAV2HVV4"/>
<evidence type="ECO:0000256" key="1">
    <source>
        <dbReference type="SAM" id="MobiDB-lite"/>
    </source>
</evidence>
<name>A0AAV2HVV4_LYMST</name>
<feature type="region of interest" description="Disordered" evidence="1">
    <location>
        <begin position="37"/>
        <end position="104"/>
    </location>
</feature>
<comment type="caution">
    <text evidence="2">The sequence shown here is derived from an EMBL/GenBank/DDBJ whole genome shotgun (WGS) entry which is preliminary data.</text>
</comment>
<feature type="non-terminal residue" evidence="2">
    <location>
        <position position="1"/>
    </location>
</feature>
<accession>A0AAV2HVV4</accession>
<sequence>GSDSIVSDLSSIANTDKCVDTSDLLLNYAHVVNAMRQHHDHQKRVGHHGKKSLKRPLAADDFGGSQGSDDTSRKDPRGSEDSQTIDEGVAPRELQDQLGEPEGE</sequence>
<protein>
    <submittedName>
        <fullName evidence="2">Uncharacterized protein</fullName>
    </submittedName>
</protein>